<dbReference type="InterPro" id="IPR050295">
    <property type="entry name" value="Plant_2OG-oxidoreductases"/>
</dbReference>
<keyword evidence="6" id="KW-1185">Reference proteome</keyword>
<name>A0AAP0NAK3_LIQFO</name>
<dbReference type="InterPro" id="IPR005123">
    <property type="entry name" value="Oxoglu/Fe-dep_dioxygenase_dom"/>
</dbReference>
<dbReference type="EMBL" id="JBBPBK010000015">
    <property type="protein sequence ID" value="KAK9269455.1"/>
    <property type="molecule type" value="Genomic_DNA"/>
</dbReference>
<evidence type="ECO:0000259" key="4">
    <source>
        <dbReference type="PROSITE" id="PS51471"/>
    </source>
</evidence>
<dbReference type="InterPro" id="IPR044861">
    <property type="entry name" value="IPNS-like_FE2OG_OXY"/>
</dbReference>
<reference evidence="5 6" key="1">
    <citation type="journal article" date="2024" name="Plant J.">
        <title>Genome sequences and population genomics reveal climatic adaptation and genomic divergence between two closely related sweetgum species.</title>
        <authorList>
            <person name="Xu W.Q."/>
            <person name="Ren C.Q."/>
            <person name="Zhang X.Y."/>
            <person name="Comes H.P."/>
            <person name="Liu X.H."/>
            <person name="Li Y.G."/>
            <person name="Kettle C.J."/>
            <person name="Jalonen R."/>
            <person name="Gaisberger H."/>
            <person name="Ma Y.Z."/>
            <person name="Qiu Y.X."/>
        </authorList>
    </citation>
    <scope>NUCLEOTIDE SEQUENCE [LARGE SCALE GENOMIC DNA]</scope>
    <source>
        <strain evidence="5">Hangzhou</strain>
    </source>
</reference>
<dbReference type="Pfam" id="PF24804">
    <property type="entry name" value="DUF7705"/>
    <property type="match status" value="2"/>
</dbReference>
<dbReference type="Gene3D" id="2.60.120.330">
    <property type="entry name" value="B-lactam Antibiotic, Isopenicillin N Synthase, Chain"/>
    <property type="match status" value="2"/>
</dbReference>
<keyword evidence="3" id="KW-0408">Iron</keyword>
<dbReference type="InterPro" id="IPR026992">
    <property type="entry name" value="DIOX_N"/>
</dbReference>
<sequence length="529" mass="59540">MASLAQMAKALKMEAEEMKELFENGTQWMRMNYYPPCSQPEKVMGLSPHSDGLQVRKDGMWVPVKPLPNAFIINVGDNLEELAKKPGLSVPPRYVRPHEDQPVVSDPVLIHQVPVVNMQSLLSEVSMDSELAKLHSACKEWGFFQLVNHGVSSSLVEKTKMEIQDFFNLPMEEKKKFWQHSGEVEGFGQAFVVSEDQKLDWADLDTLELYSLELKNLAIPILSQMAKALKMEAEEIRELFEGGIQGMRMNYYPPCPEPEKVIGLTRHSDSVGLTILLQVNEADGLQIRKDGVWVPLKPLPNAFIVNIGDILEIITNGTYRSIEHRAVVNSAKEKLSIATFYSPRYDGEIGPASSLITAQARALFRRVGVEEYFRGFFTLELRVVSLAPRAGEDYISAVGDPGMRRDGLRVAIEAWNQCNEVGEEAPYMGSPRMADCFDVDYSTSPGYSEWHRYFHGCSEVFLLDPGTIPVERHWPSIDLGTEIFISSDEVAEWTVSNFDIIVPKEDGPSYWQTNKASKLGVFPTLWGLK</sequence>
<dbReference type="GO" id="GO:0046872">
    <property type="term" value="F:metal ion binding"/>
    <property type="evidence" value="ECO:0007669"/>
    <property type="project" value="UniProtKB-KW"/>
</dbReference>
<evidence type="ECO:0000256" key="2">
    <source>
        <dbReference type="ARBA" id="ARBA00022723"/>
    </source>
</evidence>
<dbReference type="Pfam" id="PF03171">
    <property type="entry name" value="2OG-FeII_Oxy"/>
    <property type="match status" value="2"/>
</dbReference>
<dbReference type="SUPFAM" id="SSF51197">
    <property type="entry name" value="Clavaminate synthase-like"/>
    <property type="match status" value="2"/>
</dbReference>
<dbReference type="InterPro" id="IPR027443">
    <property type="entry name" value="IPNS-like_sf"/>
</dbReference>
<feature type="domain" description="Fe2OG dioxygenase" evidence="4">
    <location>
        <begin position="243"/>
        <end position="343"/>
    </location>
</feature>
<gene>
    <name evidence="5" type="ORF">L1049_001229</name>
</gene>
<protein>
    <recommendedName>
        <fullName evidence="4">Fe2OG dioxygenase domain-containing protein</fullName>
    </recommendedName>
</protein>
<accession>A0AAP0NAK3</accession>
<evidence type="ECO:0000313" key="5">
    <source>
        <dbReference type="EMBL" id="KAK9269455.1"/>
    </source>
</evidence>
<evidence type="ECO:0000256" key="3">
    <source>
        <dbReference type="ARBA" id="ARBA00023004"/>
    </source>
</evidence>
<dbReference type="PANTHER" id="PTHR47991">
    <property type="entry name" value="OXOGLUTARATE/IRON-DEPENDENT DIOXYGENASE"/>
    <property type="match status" value="1"/>
</dbReference>
<dbReference type="AlphaFoldDB" id="A0AAP0NAK3"/>
<keyword evidence="2" id="KW-0479">Metal-binding</keyword>
<dbReference type="InterPro" id="IPR056122">
    <property type="entry name" value="DUF7705"/>
</dbReference>
<evidence type="ECO:0000313" key="6">
    <source>
        <dbReference type="Proteomes" id="UP001415857"/>
    </source>
</evidence>
<dbReference type="PROSITE" id="PS51471">
    <property type="entry name" value="FE2OG_OXY"/>
    <property type="match status" value="1"/>
</dbReference>
<organism evidence="5 6">
    <name type="scientific">Liquidambar formosana</name>
    <name type="common">Formosan gum</name>
    <dbReference type="NCBI Taxonomy" id="63359"/>
    <lineage>
        <taxon>Eukaryota</taxon>
        <taxon>Viridiplantae</taxon>
        <taxon>Streptophyta</taxon>
        <taxon>Embryophyta</taxon>
        <taxon>Tracheophyta</taxon>
        <taxon>Spermatophyta</taxon>
        <taxon>Magnoliopsida</taxon>
        <taxon>eudicotyledons</taxon>
        <taxon>Gunneridae</taxon>
        <taxon>Pentapetalae</taxon>
        <taxon>Saxifragales</taxon>
        <taxon>Altingiaceae</taxon>
        <taxon>Liquidambar</taxon>
    </lineage>
</organism>
<proteinExistence type="inferred from homology"/>
<dbReference type="Pfam" id="PF14226">
    <property type="entry name" value="DIOX_N"/>
    <property type="match status" value="1"/>
</dbReference>
<evidence type="ECO:0000256" key="1">
    <source>
        <dbReference type="ARBA" id="ARBA00008056"/>
    </source>
</evidence>
<comment type="similarity">
    <text evidence="1">Belongs to the iron/ascorbate-dependent oxidoreductase family.</text>
</comment>
<dbReference type="Proteomes" id="UP001415857">
    <property type="component" value="Unassembled WGS sequence"/>
</dbReference>
<comment type="caution">
    <text evidence="5">The sequence shown here is derived from an EMBL/GenBank/DDBJ whole genome shotgun (WGS) entry which is preliminary data.</text>
</comment>